<feature type="transmembrane region" description="Helical" evidence="6">
    <location>
        <begin position="47"/>
        <end position="68"/>
    </location>
</feature>
<gene>
    <name evidence="8" type="ORF">ACFOEI_21265</name>
</gene>
<evidence type="ECO:0000313" key="8">
    <source>
        <dbReference type="EMBL" id="MFC3294561.1"/>
    </source>
</evidence>
<feature type="transmembrane region" description="Helical" evidence="6">
    <location>
        <begin position="169"/>
        <end position="185"/>
    </location>
</feature>
<feature type="transmembrane region" description="Helical" evidence="6">
    <location>
        <begin position="80"/>
        <end position="102"/>
    </location>
</feature>
<dbReference type="PANTHER" id="PTHR43124">
    <property type="entry name" value="PURINE EFFLUX PUMP PBUE"/>
    <property type="match status" value="1"/>
</dbReference>
<dbReference type="InterPro" id="IPR020846">
    <property type="entry name" value="MFS_dom"/>
</dbReference>
<dbReference type="InterPro" id="IPR011701">
    <property type="entry name" value="MFS"/>
</dbReference>
<evidence type="ECO:0000256" key="4">
    <source>
        <dbReference type="ARBA" id="ARBA00022989"/>
    </source>
</evidence>
<evidence type="ECO:0000256" key="6">
    <source>
        <dbReference type="SAM" id="Phobius"/>
    </source>
</evidence>
<dbReference type="RefSeq" id="WP_019020505.1">
    <property type="nucleotide sequence ID" value="NZ_BMXD01000004.1"/>
</dbReference>
<keyword evidence="4 6" id="KW-1133">Transmembrane helix</keyword>
<feature type="transmembrane region" description="Helical" evidence="6">
    <location>
        <begin position="108"/>
        <end position="127"/>
    </location>
</feature>
<keyword evidence="5 6" id="KW-0472">Membrane</keyword>
<dbReference type="PANTHER" id="PTHR43124:SF3">
    <property type="entry name" value="CHLORAMPHENICOL EFFLUX PUMP RV0191"/>
    <property type="match status" value="1"/>
</dbReference>
<evidence type="ECO:0000256" key="2">
    <source>
        <dbReference type="ARBA" id="ARBA00022475"/>
    </source>
</evidence>
<dbReference type="Pfam" id="PF07690">
    <property type="entry name" value="MFS_1"/>
    <property type="match status" value="1"/>
</dbReference>
<name>A0ABV7M6K2_9GAMM</name>
<reference evidence="9" key="1">
    <citation type="journal article" date="2019" name="Int. J. Syst. Evol. Microbiol.">
        <title>The Global Catalogue of Microorganisms (GCM) 10K type strain sequencing project: providing services to taxonomists for standard genome sequencing and annotation.</title>
        <authorList>
            <consortium name="The Broad Institute Genomics Platform"/>
            <consortium name="The Broad Institute Genome Sequencing Center for Infectious Disease"/>
            <person name="Wu L."/>
            <person name="Ma J."/>
        </authorList>
    </citation>
    <scope>NUCLEOTIDE SEQUENCE [LARGE SCALE GENOMIC DNA]</scope>
    <source>
        <strain evidence="9">KCTC 12847</strain>
    </source>
</reference>
<keyword evidence="3 6" id="KW-0812">Transmembrane</keyword>
<dbReference type="SUPFAM" id="SSF103473">
    <property type="entry name" value="MFS general substrate transporter"/>
    <property type="match status" value="1"/>
</dbReference>
<dbReference type="InterPro" id="IPR036259">
    <property type="entry name" value="MFS_trans_sf"/>
</dbReference>
<comment type="caution">
    <text evidence="8">The sequence shown here is derived from an EMBL/GenBank/DDBJ whole genome shotgun (WGS) entry which is preliminary data.</text>
</comment>
<protein>
    <submittedName>
        <fullName evidence="8">MFS transporter</fullName>
    </submittedName>
</protein>
<feature type="transmembrane region" description="Helical" evidence="6">
    <location>
        <begin position="366"/>
        <end position="392"/>
    </location>
</feature>
<organism evidence="8 9">
    <name type="scientific">Modicisalibacter luteus</name>
    <dbReference type="NCBI Taxonomy" id="453962"/>
    <lineage>
        <taxon>Bacteria</taxon>
        <taxon>Pseudomonadati</taxon>
        <taxon>Pseudomonadota</taxon>
        <taxon>Gammaproteobacteria</taxon>
        <taxon>Oceanospirillales</taxon>
        <taxon>Halomonadaceae</taxon>
        <taxon>Modicisalibacter</taxon>
    </lineage>
</organism>
<accession>A0ABV7M6K2</accession>
<feature type="transmembrane region" description="Helical" evidence="6">
    <location>
        <begin position="12"/>
        <end position="35"/>
    </location>
</feature>
<sequence length="404" mass="43551">MSYRRLLRDRCGLLGIAFLAVFSGNMGQSFFIGLFQRPLTQHLEISAGTFGTLYSLVSLIAGFLVLHLGPSLDWMSPRRFALAVLTGLFAGVLLMTLSPWLIAAVLGLGLVRLCGQGLLVHLGFTLAGREFGAQRGRAVGVASLGMPLGEIVLTPAVALLLVWLGWREAWWLFALVLIFAWLILASRVDWPSPPQVPAGEAKTPTVRPLRDVRFWRLLPLLLLLPVTMTGIFLYQAQMTEDLGAAAATYAMALAGKGLARMPGALMGGRWVDQLGEQRLGRWYQLPFALALVIALTLGGDIAIWALMLGGGLVVGMQEPVANSLMVSLWGSEHLGRARSAMSASIVFATGLSPAVFGILLDLGIDFSSLLGGMLVLLVGSWLLAQGTLATLLRRPESREWPRLS</sequence>
<evidence type="ECO:0000313" key="9">
    <source>
        <dbReference type="Proteomes" id="UP001595640"/>
    </source>
</evidence>
<keyword evidence="9" id="KW-1185">Reference proteome</keyword>
<feature type="transmembrane region" description="Helical" evidence="6">
    <location>
        <begin position="139"/>
        <end position="163"/>
    </location>
</feature>
<keyword evidence="2" id="KW-1003">Cell membrane</keyword>
<evidence type="ECO:0000256" key="3">
    <source>
        <dbReference type="ARBA" id="ARBA00022692"/>
    </source>
</evidence>
<feature type="transmembrane region" description="Helical" evidence="6">
    <location>
        <begin position="340"/>
        <end position="360"/>
    </location>
</feature>
<feature type="domain" description="Major facilitator superfamily (MFS) profile" evidence="7">
    <location>
        <begin position="13"/>
        <end position="398"/>
    </location>
</feature>
<dbReference type="Gene3D" id="1.20.1250.20">
    <property type="entry name" value="MFS general substrate transporter like domains"/>
    <property type="match status" value="2"/>
</dbReference>
<feature type="transmembrane region" description="Helical" evidence="6">
    <location>
        <begin position="217"/>
        <end position="236"/>
    </location>
</feature>
<comment type="subcellular location">
    <subcellularLocation>
        <location evidence="1">Cell membrane</location>
        <topology evidence="1">Multi-pass membrane protein</topology>
    </subcellularLocation>
</comment>
<proteinExistence type="predicted"/>
<evidence type="ECO:0000256" key="5">
    <source>
        <dbReference type="ARBA" id="ARBA00023136"/>
    </source>
</evidence>
<evidence type="ECO:0000256" key="1">
    <source>
        <dbReference type="ARBA" id="ARBA00004651"/>
    </source>
</evidence>
<dbReference type="Proteomes" id="UP001595640">
    <property type="component" value="Unassembled WGS sequence"/>
</dbReference>
<dbReference type="PROSITE" id="PS50850">
    <property type="entry name" value="MFS"/>
    <property type="match status" value="1"/>
</dbReference>
<dbReference type="InterPro" id="IPR050189">
    <property type="entry name" value="MFS_Efflux_Transporters"/>
</dbReference>
<feature type="transmembrane region" description="Helical" evidence="6">
    <location>
        <begin position="303"/>
        <end position="328"/>
    </location>
</feature>
<evidence type="ECO:0000259" key="7">
    <source>
        <dbReference type="PROSITE" id="PS50850"/>
    </source>
</evidence>
<dbReference type="EMBL" id="JBHRUH010000050">
    <property type="protein sequence ID" value="MFC3294561.1"/>
    <property type="molecule type" value="Genomic_DNA"/>
</dbReference>